<proteinExistence type="predicted"/>
<feature type="transmembrane region" description="Helical" evidence="6">
    <location>
        <begin position="336"/>
        <end position="352"/>
    </location>
</feature>
<name>A0A3A1MK52_9FLAO</name>
<evidence type="ECO:0000313" key="8">
    <source>
        <dbReference type="EMBL" id="RIU86189.1"/>
    </source>
</evidence>
<feature type="domain" description="Cytochrome c assembly protein" evidence="7">
    <location>
        <begin position="330"/>
        <end position="535"/>
    </location>
</feature>
<evidence type="ECO:0000313" key="9">
    <source>
        <dbReference type="Proteomes" id="UP000265496"/>
    </source>
</evidence>
<feature type="transmembrane region" description="Helical" evidence="6">
    <location>
        <begin position="507"/>
        <end position="531"/>
    </location>
</feature>
<feature type="transmembrane region" description="Helical" evidence="6">
    <location>
        <begin position="396"/>
        <end position="426"/>
    </location>
</feature>
<comment type="caution">
    <text evidence="8">The sequence shown here is derived from an EMBL/GenBank/DDBJ whole genome shotgun (WGS) entry which is preliminary data.</text>
</comment>
<dbReference type="GO" id="GO:0020037">
    <property type="term" value="F:heme binding"/>
    <property type="evidence" value="ECO:0007669"/>
    <property type="project" value="InterPro"/>
</dbReference>
<keyword evidence="2 6" id="KW-0812">Transmembrane</keyword>
<feature type="transmembrane region" description="Helical" evidence="6">
    <location>
        <begin position="543"/>
        <end position="562"/>
    </location>
</feature>
<dbReference type="InterPro" id="IPR045062">
    <property type="entry name" value="Cyt_c_biogenesis_CcsA/CcmC"/>
</dbReference>
<keyword evidence="4 6" id="KW-1133">Transmembrane helix</keyword>
<dbReference type="RefSeq" id="WP_158366108.1">
    <property type="nucleotide sequence ID" value="NZ_QWZP01000003.1"/>
</dbReference>
<evidence type="ECO:0000256" key="3">
    <source>
        <dbReference type="ARBA" id="ARBA00022748"/>
    </source>
</evidence>
<keyword evidence="3" id="KW-0201">Cytochrome c-type biogenesis</keyword>
<accession>A0A3A1MK52</accession>
<dbReference type="InterPro" id="IPR002541">
    <property type="entry name" value="Cyt_c_assembly"/>
</dbReference>
<dbReference type="Pfam" id="PF01578">
    <property type="entry name" value="Cytochrom_C_asm"/>
    <property type="match status" value="1"/>
</dbReference>
<evidence type="ECO:0000256" key="2">
    <source>
        <dbReference type="ARBA" id="ARBA00022692"/>
    </source>
</evidence>
<sequence>MNNKISRYVYLIFFFLFHIKYGYGYSLIGSKKNNLEIIQFSHAKKFGTILVQDKKGRIKPMNTVALELLRKISKKDSIKNLDANNWLISFYKDPNIWFIYPFIKISKKGGKKLFNITKADKYGNTSLINLYEKKKNKKYQLIFEKDFINAFSKNPFERNNYEKEIINLTEKVNILFSVLKGEYINILPIPNNINSPWTSWIKNNNNNITSFKNYIQLLIDSKKNVNWEKPNKILDDIICFQQKYGKPIIPSYNKIKVELFYNKLNIFYFLMYIYLIIGFIIILFSFIRCFFFKTKIDFIINILYYIIYIFFIYHTFGLCLRWYVSFHAPWSNEYESIIFISWCTLFSGLILSKNKKIFIPGISCIISSILLSIAYINLINPEITNLVPVLKSYWLIIHVAIIISSYGFLSVSSFIGLLVLILFILNKFFFIKNIKLIINDLTSINELSMTIGLFLLTIGTSLGAIWANESWGSYWSWDPKETWALISIMVYVFILHMRLIPSLKGKYIFNVFSFLSILSILITYFGVNYYLAGLHSYAKGNDLFVSKIFIILVILIIIIIIYSSSKRRS</sequence>
<dbReference type="AlphaFoldDB" id="A0A3A1MK52"/>
<dbReference type="PANTHER" id="PTHR30071:SF1">
    <property type="entry name" value="CYTOCHROME B_B6 PROTEIN-RELATED"/>
    <property type="match status" value="1"/>
</dbReference>
<evidence type="ECO:0000256" key="4">
    <source>
        <dbReference type="ARBA" id="ARBA00022989"/>
    </source>
</evidence>
<evidence type="ECO:0000256" key="6">
    <source>
        <dbReference type="SAM" id="Phobius"/>
    </source>
</evidence>
<evidence type="ECO:0000256" key="5">
    <source>
        <dbReference type="ARBA" id="ARBA00023136"/>
    </source>
</evidence>
<protein>
    <recommendedName>
        <fullName evidence="7">Cytochrome c assembly protein domain-containing protein</fullName>
    </recommendedName>
</protein>
<dbReference type="Proteomes" id="UP000265496">
    <property type="component" value="Unassembled WGS sequence"/>
</dbReference>
<dbReference type="EMBL" id="QWZP01000003">
    <property type="protein sequence ID" value="RIU86189.1"/>
    <property type="molecule type" value="Genomic_DNA"/>
</dbReference>
<dbReference type="GO" id="GO:0005886">
    <property type="term" value="C:plasma membrane"/>
    <property type="evidence" value="ECO:0007669"/>
    <property type="project" value="TreeGrafter"/>
</dbReference>
<comment type="subcellular location">
    <subcellularLocation>
        <location evidence="1">Membrane</location>
        <topology evidence="1">Multi-pass membrane protein</topology>
    </subcellularLocation>
</comment>
<evidence type="ECO:0000259" key="7">
    <source>
        <dbReference type="Pfam" id="PF01578"/>
    </source>
</evidence>
<dbReference type="GO" id="GO:0017004">
    <property type="term" value="P:cytochrome complex assembly"/>
    <property type="evidence" value="ECO:0007669"/>
    <property type="project" value="UniProtKB-KW"/>
</dbReference>
<dbReference type="PANTHER" id="PTHR30071">
    <property type="entry name" value="HEME EXPORTER PROTEIN C"/>
    <property type="match status" value="1"/>
</dbReference>
<feature type="transmembrane region" description="Helical" evidence="6">
    <location>
        <begin position="482"/>
        <end position="500"/>
    </location>
</feature>
<feature type="transmembrane region" description="Helical" evidence="6">
    <location>
        <begin position="302"/>
        <end position="324"/>
    </location>
</feature>
<gene>
    <name evidence="8" type="ORF">D2A33_00810</name>
</gene>
<keyword evidence="5 6" id="KW-0472">Membrane</keyword>
<organism evidence="8 9">
    <name type="scientific">Candidatus Karelsulcia muelleri</name>
    <dbReference type="NCBI Taxonomy" id="336810"/>
    <lineage>
        <taxon>Bacteria</taxon>
        <taxon>Pseudomonadati</taxon>
        <taxon>Bacteroidota</taxon>
        <taxon>Flavobacteriia</taxon>
        <taxon>Flavobacteriales</taxon>
        <taxon>Candidatus Karelsulcia</taxon>
    </lineage>
</organism>
<feature type="transmembrane region" description="Helical" evidence="6">
    <location>
        <begin position="266"/>
        <end position="290"/>
    </location>
</feature>
<reference evidence="9" key="1">
    <citation type="submission" date="2018-08" db="EMBL/GenBank/DDBJ databases">
        <authorList>
            <person name="Dai Z."/>
        </authorList>
    </citation>
    <scope>NUCLEOTIDE SEQUENCE [LARGE SCALE GENOMIC DNA]</scope>
    <source>
        <strain evidence="9">KPTW1</strain>
    </source>
</reference>
<feature type="transmembrane region" description="Helical" evidence="6">
    <location>
        <begin position="447"/>
        <end position="467"/>
    </location>
</feature>
<reference evidence="8 9" key="2">
    <citation type="submission" date="2018-10" db="EMBL/GenBank/DDBJ databases">
        <title>Draft genome sequence of Candidatus Sulcia muelleri from Kolla paulula, a vector of Xylella fastidiosa causing Pierces disease of grapevine in Taiwan.</title>
        <authorList>
            <person name="Shih H.-T."/>
        </authorList>
    </citation>
    <scope>NUCLEOTIDE SEQUENCE [LARGE SCALE GENOMIC DNA]</scope>
    <source>
        <strain evidence="8 9">KPTW1</strain>
    </source>
</reference>
<feature type="transmembrane region" description="Helical" evidence="6">
    <location>
        <begin position="357"/>
        <end position="376"/>
    </location>
</feature>
<feature type="transmembrane region" description="Helical" evidence="6">
    <location>
        <begin position="7"/>
        <end position="28"/>
    </location>
</feature>
<evidence type="ECO:0000256" key="1">
    <source>
        <dbReference type="ARBA" id="ARBA00004141"/>
    </source>
</evidence>